<dbReference type="Pfam" id="PF13561">
    <property type="entry name" value="adh_short_C2"/>
    <property type="match status" value="1"/>
</dbReference>
<keyword evidence="3" id="KW-0233">DNA recombination</keyword>
<accession>A0A8X6LG19</accession>
<dbReference type="SMART" id="SM00857">
    <property type="entry name" value="Resolvase"/>
    <property type="match status" value="1"/>
</dbReference>
<reference evidence="6" key="1">
    <citation type="submission" date="2020-07" db="EMBL/GenBank/DDBJ databases">
        <title>Multicomponent nature underlies the extraordinary mechanical properties of spider dragline silk.</title>
        <authorList>
            <person name="Kono N."/>
            <person name="Nakamura H."/>
            <person name="Mori M."/>
            <person name="Yoshida Y."/>
            <person name="Ohtoshi R."/>
            <person name="Malay A.D."/>
            <person name="Moran D.A.P."/>
            <person name="Tomita M."/>
            <person name="Numata K."/>
            <person name="Arakawa K."/>
        </authorList>
    </citation>
    <scope>NUCLEOTIDE SEQUENCE</scope>
</reference>
<dbReference type="PROSITE" id="PS00397">
    <property type="entry name" value="RECOMBINASES_1"/>
    <property type="match status" value="1"/>
</dbReference>
<dbReference type="InterPro" id="IPR036291">
    <property type="entry name" value="NAD(P)-bd_dom_sf"/>
</dbReference>
<dbReference type="AlphaFoldDB" id="A0A8X6LG19"/>
<evidence type="ECO:0000256" key="1">
    <source>
        <dbReference type="ARBA" id="ARBA00022908"/>
    </source>
</evidence>
<evidence type="ECO:0000256" key="3">
    <source>
        <dbReference type="ARBA" id="ARBA00023172"/>
    </source>
</evidence>
<keyword evidence="1" id="KW-0229">DNA integration</keyword>
<dbReference type="SUPFAM" id="SSF51735">
    <property type="entry name" value="NAD(P)-binding Rossmann-fold domains"/>
    <property type="match status" value="1"/>
</dbReference>
<dbReference type="InterPro" id="IPR036162">
    <property type="entry name" value="Resolvase-like_N_sf"/>
</dbReference>
<dbReference type="InterPro" id="IPR025827">
    <property type="entry name" value="Zn_ribbon_recom_dom"/>
</dbReference>
<dbReference type="Pfam" id="PF00239">
    <property type="entry name" value="Resolvase"/>
    <property type="match status" value="1"/>
</dbReference>
<dbReference type="Gene3D" id="3.40.50.1390">
    <property type="entry name" value="Resolvase, N-terminal catalytic domain"/>
    <property type="match status" value="1"/>
</dbReference>
<dbReference type="Pfam" id="PF13408">
    <property type="entry name" value="Zn_ribbon_recom"/>
    <property type="match status" value="1"/>
</dbReference>
<feature type="domain" description="Recombinase" evidence="5">
    <location>
        <begin position="166"/>
        <end position="311"/>
    </location>
</feature>
<proteinExistence type="predicted"/>
<dbReference type="InterPro" id="IPR011109">
    <property type="entry name" value="DNA_bind_recombinase_dom"/>
</dbReference>
<evidence type="ECO:0000256" key="2">
    <source>
        <dbReference type="ARBA" id="ARBA00023125"/>
    </source>
</evidence>
<feature type="domain" description="Resolvase/invertase-type recombinase catalytic" evidence="4">
    <location>
        <begin position="10"/>
        <end position="157"/>
    </location>
</feature>
<dbReference type="InterPro" id="IPR006119">
    <property type="entry name" value="Resolv_N"/>
</dbReference>
<keyword evidence="2" id="KW-0238">DNA-binding</keyword>
<dbReference type="Gene3D" id="3.40.50.720">
    <property type="entry name" value="NAD(P)-binding Rossmann-like Domain"/>
    <property type="match status" value="1"/>
</dbReference>
<evidence type="ECO:0000259" key="5">
    <source>
        <dbReference type="PROSITE" id="PS51737"/>
    </source>
</evidence>
<sequence length="781" mass="89984">MGFKEDQMVTVSLYARVSSGKQAQENTIASQVAALERQISVDGYELLREYKFIDNGYSGSNLVRPNLEKLRDRVAEGKIDKIYIHSPDRLSRKYAYQMILLEEFQKAGAEAVFLNYEINDNPESQLLLQMQGMIAEYERAKIMERSRRGKIYAANKGCVSVMGGAPYGYRYIDKCTGVGQALFEINEEEADVVRKVFLWVGRERASIGEVCRRLNTMSIITRTGKKCWDRSVIWGMLKNPAYKGQAAFGKTKVGVKLQHIRPQRHSCEQPKDNYSIYPVEKANWIYVKVPNIVNEDVFDIVQEQLAENRKIARTRERGAKYLLQGLIVCKCCRYAYYGSPVRNKRGEKVDHYAYYRCIGRDSYRFGGNKICDNKHIRTDALETAVWEEVKHLLKNPNRILEEYKRKLSEFKRSSWDKKSDLLEKQENKLQRGIARLIDSYAQEYISQEEFEPRVKAMKQSLKAIEEEKKRIFDQKKLKQELTLVVTNLEDFSSNITSNLDNADWITKRDIIRTLVKRIEINLENVNVVFRVKELPDSSGHNGEEKKNLQHCWGSNNSSFDDSSMTTSLLQGKKGLITGIINKRSIACGIAKALSEHGAELAITYQNEIIKEKLSPIADELNVELILHCDVSNEKIIDNAFEIIEKKWGTLDFLVHAIAFSDKNELDGKYVNTSLNNFLNAMHISCYSFTALAQRAERMMSGGGNLLTLSYYGAEKVMPNYNVMGLCKAALEASVKYIACDLGPQNIRTQRHNRRCWQSSAILIKRLKQWHYWRNFARRFRI</sequence>
<dbReference type="PANTHER" id="PTHR30461">
    <property type="entry name" value="DNA-INVERTASE FROM LAMBDOID PROPHAGE"/>
    <property type="match status" value="1"/>
</dbReference>
<dbReference type="InterPro" id="IPR002347">
    <property type="entry name" value="SDR_fam"/>
</dbReference>
<dbReference type="Pfam" id="PF07508">
    <property type="entry name" value="Recombinase"/>
    <property type="match status" value="1"/>
</dbReference>
<dbReference type="Gene3D" id="3.90.1750.20">
    <property type="entry name" value="Putative Large Serine Recombinase, Chain B, Domain 2"/>
    <property type="match status" value="1"/>
</dbReference>
<dbReference type="OrthoDB" id="6980819at2759"/>
<keyword evidence="7" id="KW-1185">Reference proteome</keyword>
<dbReference type="EMBL" id="BMAO01006554">
    <property type="protein sequence ID" value="GFR09491.1"/>
    <property type="molecule type" value="Genomic_DNA"/>
</dbReference>
<dbReference type="PANTHER" id="PTHR30461:SF23">
    <property type="entry name" value="DNA RECOMBINASE-RELATED"/>
    <property type="match status" value="1"/>
</dbReference>
<gene>
    <name evidence="6" type="primary">fabI</name>
    <name evidence="6" type="ORF">TNCT_370421</name>
</gene>
<organism evidence="6 7">
    <name type="scientific">Trichonephila clavata</name>
    <name type="common">Joro spider</name>
    <name type="synonym">Nephila clavata</name>
    <dbReference type="NCBI Taxonomy" id="2740835"/>
    <lineage>
        <taxon>Eukaryota</taxon>
        <taxon>Metazoa</taxon>
        <taxon>Ecdysozoa</taxon>
        <taxon>Arthropoda</taxon>
        <taxon>Chelicerata</taxon>
        <taxon>Arachnida</taxon>
        <taxon>Araneae</taxon>
        <taxon>Araneomorphae</taxon>
        <taxon>Entelegynae</taxon>
        <taxon>Araneoidea</taxon>
        <taxon>Nephilidae</taxon>
        <taxon>Trichonephila</taxon>
    </lineage>
</organism>
<dbReference type="InterPro" id="IPR038109">
    <property type="entry name" value="DNA_bind_recomb_sf"/>
</dbReference>
<dbReference type="GO" id="GO:0003677">
    <property type="term" value="F:DNA binding"/>
    <property type="evidence" value="ECO:0007669"/>
    <property type="project" value="UniProtKB-KW"/>
</dbReference>
<evidence type="ECO:0000313" key="6">
    <source>
        <dbReference type="EMBL" id="GFR09491.1"/>
    </source>
</evidence>
<dbReference type="PROSITE" id="PS51736">
    <property type="entry name" value="RECOMBINASES_3"/>
    <property type="match status" value="1"/>
</dbReference>
<protein>
    <submittedName>
        <fullName evidence="6">Enoyl-[acyl-carrier-protein] reductase FabI</fullName>
    </submittedName>
</protein>
<dbReference type="SUPFAM" id="SSF53041">
    <property type="entry name" value="Resolvase-like"/>
    <property type="match status" value="1"/>
</dbReference>
<evidence type="ECO:0000259" key="4">
    <source>
        <dbReference type="PROSITE" id="PS51736"/>
    </source>
</evidence>
<dbReference type="GO" id="GO:0000150">
    <property type="term" value="F:DNA strand exchange activity"/>
    <property type="evidence" value="ECO:0007669"/>
    <property type="project" value="InterPro"/>
</dbReference>
<dbReference type="InterPro" id="IPR050639">
    <property type="entry name" value="SSR_resolvase"/>
</dbReference>
<comment type="caution">
    <text evidence="6">The sequence shown here is derived from an EMBL/GenBank/DDBJ whole genome shotgun (WGS) entry which is preliminary data.</text>
</comment>
<dbReference type="PROSITE" id="PS51737">
    <property type="entry name" value="RECOMBINASE_DNA_BIND"/>
    <property type="match status" value="1"/>
</dbReference>
<dbReference type="InterPro" id="IPR006118">
    <property type="entry name" value="Recombinase_CS"/>
</dbReference>
<dbReference type="Proteomes" id="UP000887116">
    <property type="component" value="Unassembled WGS sequence"/>
</dbReference>
<evidence type="ECO:0000313" key="7">
    <source>
        <dbReference type="Proteomes" id="UP000887116"/>
    </source>
</evidence>
<dbReference type="CDD" id="cd00338">
    <property type="entry name" value="Ser_Recombinase"/>
    <property type="match status" value="1"/>
</dbReference>
<name>A0A8X6LG19_TRICU</name>
<dbReference type="GO" id="GO:0015074">
    <property type="term" value="P:DNA integration"/>
    <property type="evidence" value="ECO:0007669"/>
    <property type="project" value="UniProtKB-KW"/>
</dbReference>